<dbReference type="Pfam" id="PF02687">
    <property type="entry name" value="FtsX"/>
    <property type="match status" value="1"/>
</dbReference>
<dbReference type="Proteomes" id="UP000295008">
    <property type="component" value="Unassembled WGS sequence"/>
</dbReference>
<protein>
    <recommendedName>
        <fullName evidence="3 10">Cell division protein FtsX</fullName>
    </recommendedName>
</protein>
<dbReference type="PANTHER" id="PTHR47755">
    <property type="entry name" value="CELL DIVISION PROTEIN FTSX"/>
    <property type="match status" value="1"/>
</dbReference>
<accession>A0A4R1QX78</accession>
<dbReference type="InterPro" id="IPR058204">
    <property type="entry name" value="FtsX_firmicutes-type"/>
</dbReference>
<evidence type="ECO:0000256" key="9">
    <source>
        <dbReference type="ARBA" id="ARBA00023306"/>
    </source>
</evidence>
<dbReference type="GO" id="GO:0051301">
    <property type="term" value="P:cell division"/>
    <property type="evidence" value="ECO:0007669"/>
    <property type="project" value="UniProtKB-KW"/>
</dbReference>
<keyword evidence="9 10" id="KW-0131">Cell cycle</keyword>
<dbReference type="PANTHER" id="PTHR47755:SF1">
    <property type="entry name" value="CELL DIVISION PROTEIN FTSX"/>
    <property type="match status" value="1"/>
</dbReference>
<evidence type="ECO:0000256" key="8">
    <source>
        <dbReference type="ARBA" id="ARBA00023136"/>
    </source>
</evidence>
<feature type="transmembrane region" description="Helical" evidence="11">
    <location>
        <begin position="208"/>
        <end position="233"/>
    </location>
</feature>
<comment type="similarity">
    <text evidence="2 10">Belongs to the ABC-4 integral membrane protein family. FtsX subfamily.</text>
</comment>
<evidence type="ECO:0000256" key="5">
    <source>
        <dbReference type="ARBA" id="ARBA00022618"/>
    </source>
</evidence>
<keyword evidence="8 10" id="KW-0472">Membrane</keyword>
<name>A0A4R1QX78_HYDET</name>
<keyword evidence="5 10" id="KW-0132">Cell division</keyword>
<organism evidence="14 15">
    <name type="scientific">Hydrogenispora ethanolica</name>
    <dbReference type="NCBI Taxonomy" id="1082276"/>
    <lineage>
        <taxon>Bacteria</taxon>
        <taxon>Bacillati</taxon>
        <taxon>Bacillota</taxon>
        <taxon>Hydrogenispora</taxon>
    </lineage>
</organism>
<evidence type="ECO:0000256" key="10">
    <source>
        <dbReference type="PIRNR" id="PIRNR003097"/>
    </source>
</evidence>
<evidence type="ECO:0000256" key="4">
    <source>
        <dbReference type="ARBA" id="ARBA00022475"/>
    </source>
</evidence>
<evidence type="ECO:0000256" key="6">
    <source>
        <dbReference type="ARBA" id="ARBA00022692"/>
    </source>
</evidence>
<evidence type="ECO:0000313" key="15">
    <source>
        <dbReference type="Proteomes" id="UP000295008"/>
    </source>
</evidence>
<dbReference type="NCBIfam" id="NF038347">
    <property type="entry name" value="FtsX_Gpos"/>
    <property type="match status" value="1"/>
</dbReference>
<dbReference type="OrthoDB" id="9812531at2"/>
<keyword evidence="4 10" id="KW-1003">Cell membrane</keyword>
<evidence type="ECO:0000256" key="1">
    <source>
        <dbReference type="ARBA" id="ARBA00004651"/>
    </source>
</evidence>
<dbReference type="InterPro" id="IPR004513">
    <property type="entry name" value="FtsX"/>
</dbReference>
<dbReference type="Gene3D" id="3.30.70.3040">
    <property type="match status" value="1"/>
</dbReference>
<feature type="transmembrane region" description="Helical" evidence="11">
    <location>
        <begin position="162"/>
        <end position="187"/>
    </location>
</feature>
<comment type="caution">
    <text evidence="14">The sequence shown here is derived from an EMBL/GenBank/DDBJ whole genome shotgun (WGS) entry which is preliminary data.</text>
</comment>
<evidence type="ECO:0000259" key="12">
    <source>
        <dbReference type="Pfam" id="PF02687"/>
    </source>
</evidence>
<evidence type="ECO:0000259" key="13">
    <source>
        <dbReference type="Pfam" id="PF18075"/>
    </source>
</evidence>
<proteinExistence type="inferred from homology"/>
<dbReference type="PIRSF" id="PIRSF003097">
    <property type="entry name" value="FtsX"/>
    <property type="match status" value="1"/>
</dbReference>
<dbReference type="Pfam" id="PF18075">
    <property type="entry name" value="FtsX_ECD"/>
    <property type="match status" value="1"/>
</dbReference>
<dbReference type="InterPro" id="IPR040690">
    <property type="entry name" value="FtsX_ECD"/>
</dbReference>
<keyword evidence="7 11" id="KW-1133">Transmembrane helix</keyword>
<evidence type="ECO:0000256" key="7">
    <source>
        <dbReference type="ARBA" id="ARBA00022989"/>
    </source>
</evidence>
<evidence type="ECO:0000256" key="3">
    <source>
        <dbReference type="ARBA" id="ARBA00021907"/>
    </source>
</evidence>
<feature type="transmembrane region" description="Helical" evidence="11">
    <location>
        <begin position="262"/>
        <end position="283"/>
    </location>
</feature>
<evidence type="ECO:0000256" key="11">
    <source>
        <dbReference type="SAM" id="Phobius"/>
    </source>
</evidence>
<evidence type="ECO:0000313" key="14">
    <source>
        <dbReference type="EMBL" id="TCL55360.1"/>
    </source>
</evidence>
<keyword evidence="6 11" id="KW-0812">Transmembrane</keyword>
<feature type="transmembrane region" description="Helical" evidence="11">
    <location>
        <begin position="21"/>
        <end position="45"/>
    </location>
</feature>
<evidence type="ECO:0000256" key="2">
    <source>
        <dbReference type="ARBA" id="ARBA00007379"/>
    </source>
</evidence>
<dbReference type="InterPro" id="IPR003838">
    <property type="entry name" value="ABC3_permease_C"/>
</dbReference>
<reference evidence="14 15" key="1">
    <citation type="submission" date="2019-03" db="EMBL/GenBank/DDBJ databases">
        <title>Genomic Encyclopedia of Type Strains, Phase IV (KMG-IV): sequencing the most valuable type-strain genomes for metagenomic binning, comparative biology and taxonomic classification.</title>
        <authorList>
            <person name="Goeker M."/>
        </authorList>
    </citation>
    <scope>NUCLEOTIDE SEQUENCE [LARGE SCALE GENOMIC DNA]</scope>
    <source>
        <strain evidence="14 15">LX-B</strain>
    </source>
</reference>
<dbReference type="GO" id="GO:0005886">
    <property type="term" value="C:plasma membrane"/>
    <property type="evidence" value="ECO:0007669"/>
    <property type="project" value="UniProtKB-SubCell"/>
</dbReference>
<dbReference type="EMBL" id="SLUN01000056">
    <property type="protein sequence ID" value="TCL55360.1"/>
    <property type="molecule type" value="Genomic_DNA"/>
</dbReference>
<comment type="function">
    <text evidence="10">Part of the ABC transporter FtsEX involved in asymmetric cellular division facilitating the initiation of sporulation.</text>
</comment>
<gene>
    <name evidence="14" type="ORF">EDC14_105612</name>
</gene>
<dbReference type="RefSeq" id="WP_132017703.1">
    <property type="nucleotide sequence ID" value="NZ_SLUN01000056.1"/>
</dbReference>
<sequence length="289" mass="31994">MKVRTLWYFSREAGVGLGRNGLMSFAATATVTLSLMLLSCFYIVIANCNHFVNMAKGVLEIRVYLKDGSDPVAVQQRIAELTGVKRLRYVSKNDGAKWLEKNLGVADLFTENENPLPDMVNIKLTDDAKVKPLVQQLTALEGVAEVEYGKTFVESMLIVTRVIGVIGFGLVLIIGLVVLYIIVNTIRLTVLARRKEIEIMKLVGATDWFIRLPFMLEGIFIGLGGAFISIVVMSKGYHLLLAYIKQLAPFIPLLSERLINQGLYLIIPALGVCFGALGSLLSLKRFLRV</sequence>
<dbReference type="AlphaFoldDB" id="A0A4R1QX78"/>
<keyword evidence="15" id="KW-1185">Reference proteome</keyword>
<feature type="domain" description="FtsX extracellular" evidence="13">
    <location>
        <begin position="59"/>
        <end position="146"/>
    </location>
</feature>
<feature type="domain" description="ABC3 transporter permease C-terminal" evidence="12">
    <location>
        <begin position="170"/>
        <end position="288"/>
    </location>
</feature>
<comment type="subcellular location">
    <subcellularLocation>
        <location evidence="1">Cell membrane</location>
        <topology evidence="1">Multi-pass membrane protein</topology>
    </subcellularLocation>
</comment>